<comment type="caution">
    <text evidence="13">The sequence shown here is derived from an EMBL/GenBank/DDBJ whole genome shotgun (WGS) entry which is preliminary data.</text>
</comment>
<evidence type="ECO:0000256" key="3">
    <source>
        <dbReference type="ARBA" id="ARBA00022448"/>
    </source>
</evidence>
<evidence type="ECO:0000259" key="12">
    <source>
        <dbReference type="PROSITE" id="PS52015"/>
    </source>
</evidence>
<evidence type="ECO:0000256" key="2">
    <source>
        <dbReference type="ARBA" id="ARBA00006555"/>
    </source>
</evidence>
<evidence type="ECO:0000313" key="13">
    <source>
        <dbReference type="EMBL" id="MBU4683630.1"/>
    </source>
</evidence>
<evidence type="ECO:0000256" key="6">
    <source>
        <dbReference type="ARBA" id="ARBA00022692"/>
    </source>
</evidence>
<keyword evidence="3" id="KW-0813">Transport</keyword>
<comment type="similarity">
    <text evidence="2">Belongs to the TonB family.</text>
</comment>
<sequence>MTDILNAPRTGRWSGGFIFSLLLHSLLFLALIWQVADVQPSLPPAPAVMLQWSDNIEAPATPVKQPVGIAQQESAAAEEKQQAEDKQQQVIPEDKDAVIEVTRQKKTAEGEKKKPRPQRKVKDQTSDSSQAAVSSDAAPQAAVVSSRIAAPFNSDSPKRDNLEDSWESRVKGHLNRYKRYPADARRRARIGTAVVTFTVNADGTVIGNSLAASSGTISLDREAVTVLERAQPLPKPPSEILQGGVYKVKMPITFDLTDLRRS</sequence>
<reference evidence="14" key="2">
    <citation type="submission" date="2023-07" db="EMBL/GenBank/DDBJ databases">
        <title>Cedecea davisae an AmpC producer and its therapeutic implications.</title>
        <authorList>
            <person name="Notter J."/>
        </authorList>
    </citation>
    <scope>NUCLEOTIDE SEQUENCE [LARGE SCALE GENOMIC DNA]</scope>
    <source>
        <strain evidence="14">1</strain>
    </source>
</reference>
<keyword evidence="6 11" id="KW-0812">Transmembrane</keyword>
<accession>A0ABS6DK90</accession>
<dbReference type="InterPro" id="IPR037682">
    <property type="entry name" value="TonB_C"/>
</dbReference>
<keyword evidence="14" id="KW-1185">Reference proteome</keyword>
<evidence type="ECO:0000313" key="14">
    <source>
        <dbReference type="Proteomes" id="UP000686327"/>
    </source>
</evidence>
<feature type="domain" description="TonB C-terminal" evidence="12">
    <location>
        <begin position="165"/>
        <end position="262"/>
    </location>
</feature>
<evidence type="ECO:0000256" key="4">
    <source>
        <dbReference type="ARBA" id="ARBA00022475"/>
    </source>
</evidence>
<dbReference type="NCBIfam" id="TIGR01352">
    <property type="entry name" value="tonB_Cterm"/>
    <property type="match status" value="1"/>
</dbReference>
<organism evidence="13 14">
    <name type="scientific">Cedecea davisae</name>
    <dbReference type="NCBI Taxonomy" id="158484"/>
    <lineage>
        <taxon>Bacteria</taxon>
        <taxon>Pseudomonadati</taxon>
        <taxon>Pseudomonadota</taxon>
        <taxon>Gammaproteobacteria</taxon>
        <taxon>Enterobacterales</taxon>
        <taxon>Enterobacteriaceae</taxon>
        <taxon>Cedecea</taxon>
    </lineage>
</organism>
<dbReference type="Pfam" id="PF03544">
    <property type="entry name" value="TonB_C"/>
    <property type="match status" value="1"/>
</dbReference>
<proteinExistence type="inferred from homology"/>
<reference evidence="13 14" key="1">
    <citation type="submission" date="2021-04" db="EMBL/GenBank/DDBJ databases">
        <authorList>
            <person name="Seiffert S.N."/>
        </authorList>
    </citation>
    <scope>NUCLEOTIDE SEQUENCE [LARGE SCALE GENOMIC DNA]</scope>
    <source>
        <strain evidence="13 14">1</strain>
    </source>
</reference>
<evidence type="ECO:0000256" key="10">
    <source>
        <dbReference type="SAM" id="MobiDB-lite"/>
    </source>
</evidence>
<dbReference type="EMBL" id="JAGRYU010000030">
    <property type="protein sequence ID" value="MBU4683630.1"/>
    <property type="molecule type" value="Genomic_DNA"/>
</dbReference>
<evidence type="ECO:0000256" key="8">
    <source>
        <dbReference type="ARBA" id="ARBA00022989"/>
    </source>
</evidence>
<feature type="compositionally biased region" description="Basic and acidic residues" evidence="10">
    <location>
        <begin position="77"/>
        <end position="112"/>
    </location>
</feature>
<dbReference type="RefSeq" id="WP_216376587.1">
    <property type="nucleotide sequence ID" value="NZ_JAGRYT010000003.1"/>
</dbReference>
<evidence type="ECO:0000256" key="7">
    <source>
        <dbReference type="ARBA" id="ARBA00022927"/>
    </source>
</evidence>
<keyword evidence="9 11" id="KW-0472">Membrane</keyword>
<feature type="compositionally biased region" description="Low complexity" evidence="10">
    <location>
        <begin position="126"/>
        <end position="140"/>
    </location>
</feature>
<keyword evidence="7" id="KW-0653">Protein transport</keyword>
<keyword evidence="8 11" id="KW-1133">Transmembrane helix</keyword>
<comment type="subcellular location">
    <subcellularLocation>
        <location evidence="1">Cell inner membrane</location>
        <topology evidence="1">Single-pass membrane protein</topology>
        <orientation evidence="1">Periplasmic side</orientation>
    </subcellularLocation>
</comment>
<feature type="transmembrane region" description="Helical" evidence="11">
    <location>
        <begin position="12"/>
        <end position="33"/>
    </location>
</feature>
<evidence type="ECO:0000256" key="9">
    <source>
        <dbReference type="ARBA" id="ARBA00023136"/>
    </source>
</evidence>
<feature type="region of interest" description="Disordered" evidence="10">
    <location>
        <begin position="70"/>
        <end position="140"/>
    </location>
</feature>
<name>A0ABS6DK90_9ENTR</name>
<dbReference type="Proteomes" id="UP000686327">
    <property type="component" value="Unassembled WGS sequence"/>
</dbReference>
<evidence type="ECO:0000256" key="11">
    <source>
        <dbReference type="SAM" id="Phobius"/>
    </source>
</evidence>
<dbReference type="PANTHER" id="PTHR33446">
    <property type="entry name" value="PROTEIN TONB-RELATED"/>
    <property type="match status" value="1"/>
</dbReference>
<dbReference type="PROSITE" id="PS52015">
    <property type="entry name" value="TONB_CTD"/>
    <property type="match status" value="1"/>
</dbReference>
<evidence type="ECO:0000256" key="5">
    <source>
        <dbReference type="ARBA" id="ARBA00022519"/>
    </source>
</evidence>
<protein>
    <submittedName>
        <fullName evidence="13">Energy transducer TonB</fullName>
    </submittedName>
</protein>
<dbReference type="InterPro" id="IPR006260">
    <property type="entry name" value="TonB/TolA_C"/>
</dbReference>
<dbReference type="InterPro" id="IPR051045">
    <property type="entry name" value="TonB-dependent_transducer"/>
</dbReference>
<keyword evidence="4" id="KW-1003">Cell membrane</keyword>
<evidence type="ECO:0000256" key="1">
    <source>
        <dbReference type="ARBA" id="ARBA00004383"/>
    </source>
</evidence>
<keyword evidence="5" id="KW-0997">Cell inner membrane</keyword>
<dbReference type="PANTHER" id="PTHR33446:SF2">
    <property type="entry name" value="PROTEIN TONB"/>
    <property type="match status" value="1"/>
</dbReference>
<gene>
    <name evidence="13" type="ORF">KC222_16610</name>
</gene>